<dbReference type="InterPro" id="IPR000182">
    <property type="entry name" value="GNAT_dom"/>
</dbReference>
<proteinExistence type="predicted"/>
<comment type="caution">
    <text evidence="2">The sequence shown here is derived from an EMBL/GenBank/DDBJ whole genome shotgun (WGS) entry which is preliminary data.</text>
</comment>
<dbReference type="SUPFAM" id="SSF55729">
    <property type="entry name" value="Acyl-CoA N-acyltransferases (Nat)"/>
    <property type="match status" value="1"/>
</dbReference>
<dbReference type="Proteomes" id="UP000789423">
    <property type="component" value="Unassembled WGS sequence"/>
</dbReference>
<protein>
    <recommendedName>
        <fullName evidence="1">N-acetyltransferase domain-containing protein</fullName>
    </recommendedName>
</protein>
<organism evidence="2 3">
    <name type="scientific">Bacillus rhizoplanae</name>
    <dbReference type="NCBI Taxonomy" id="2880966"/>
    <lineage>
        <taxon>Bacteria</taxon>
        <taxon>Bacillati</taxon>
        <taxon>Bacillota</taxon>
        <taxon>Bacilli</taxon>
        <taxon>Bacillales</taxon>
        <taxon>Bacillaceae</taxon>
        <taxon>Bacillus</taxon>
    </lineage>
</organism>
<dbReference type="PROSITE" id="PS51186">
    <property type="entry name" value="GNAT"/>
    <property type="match status" value="1"/>
</dbReference>
<evidence type="ECO:0000259" key="1">
    <source>
        <dbReference type="PROSITE" id="PS51186"/>
    </source>
</evidence>
<name>A0ABM8YF36_9BACI</name>
<dbReference type="Gene3D" id="3.40.630.30">
    <property type="match status" value="1"/>
</dbReference>
<dbReference type="EMBL" id="CAKJTI010000028">
    <property type="protein sequence ID" value="CAG9614441.1"/>
    <property type="molecule type" value="Genomic_DNA"/>
</dbReference>
<dbReference type="RefSeq" id="WP_230576397.1">
    <property type="nucleotide sequence ID" value="NZ_CAKJTI010000028.1"/>
</dbReference>
<sequence>MLYIQKANLDDMQWVNFQYEKANFVPSHLENEEIGIAYFNGQKAGLGRLVKFDENNFEMGGIYTLEDYRGKKIADSIVAFLIKEARKLQIQNVYCIPFAHLKPFYSKHGFQEVVDLAAIPKQIIDKYNWCLEQYDIKTLLMKL</sequence>
<feature type="domain" description="N-acetyltransferase" evidence="1">
    <location>
        <begin position="1"/>
        <end position="143"/>
    </location>
</feature>
<dbReference type="CDD" id="cd04301">
    <property type="entry name" value="NAT_SF"/>
    <property type="match status" value="1"/>
</dbReference>
<dbReference type="Pfam" id="PF13508">
    <property type="entry name" value="Acetyltransf_7"/>
    <property type="match status" value="1"/>
</dbReference>
<dbReference type="InterPro" id="IPR016181">
    <property type="entry name" value="Acyl_CoA_acyltransferase"/>
</dbReference>
<reference evidence="2 3" key="1">
    <citation type="submission" date="2021-10" db="EMBL/GenBank/DDBJ databases">
        <authorList>
            <person name="Criscuolo A."/>
        </authorList>
    </citation>
    <scope>NUCLEOTIDE SEQUENCE [LARGE SCALE GENOMIC DNA]</scope>
    <source>
        <strain evidence="3">CIP 111899</strain>
    </source>
</reference>
<keyword evidence="3" id="KW-1185">Reference proteome</keyword>
<gene>
    <name evidence="2" type="ORF">BACCIP111899_03671</name>
</gene>
<evidence type="ECO:0000313" key="3">
    <source>
        <dbReference type="Proteomes" id="UP000789423"/>
    </source>
</evidence>
<accession>A0ABM8YF36</accession>
<evidence type="ECO:0000313" key="2">
    <source>
        <dbReference type="EMBL" id="CAG9614441.1"/>
    </source>
</evidence>